<dbReference type="Proteomes" id="UP000825935">
    <property type="component" value="Chromosome 37"/>
</dbReference>
<dbReference type="InterPro" id="IPR045064">
    <property type="entry name" value="Reticulon-like"/>
</dbReference>
<comment type="caution">
    <text evidence="8">The sequence shown here is derived from an EMBL/GenBank/DDBJ whole genome shotgun (WGS) entry which is preliminary data.</text>
</comment>
<name>A0A8T2Q603_CERRI</name>
<dbReference type="OrthoDB" id="567788at2759"/>
<dbReference type="Pfam" id="PF02453">
    <property type="entry name" value="Reticulon"/>
    <property type="match status" value="1"/>
</dbReference>
<feature type="domain" description="Reticulon" evidence="7">
    <location>
        <begin position="62"/>
        <end position="261"/>
    </location>
</feature>
<gene>
    <name evidence="8" type="ORF">KP509_37G007000</name>
</gene>
<feature type="transmembrane region" description="Helical" evidence="6">
    <location>
        <begin position="99"/>
        <end position="120"/>
    </location>
</feature>
<keyword evidence="4 6" id="KW-1133">Transmembrane helix</keyword>
<sequence>MAEGEGNVISDTVESVVQKFKDLPAAQPAGTEASHTAEKASREGRLFGREKSVHELLGAGKTADILLWRDKKVSACILAIVTTLYVVFEWLGWHLLPVLSIGSLVVLGILFLWSNLASLIKRSPPNVPFTQVSEDKAIHLAQVLRDQVNLLIDVLRDVVLGKDIKLFVEVELSLWFLSLIGKWADFLTLAYLYVLILLTVPVLYERHENKVDRTLKKGYERTRTMGERGYEQARKLGGKLHDQVLLKIPHMAAKEEQRKNM</sequence>
<dbReference type="EMBL" id="CM035442">
    <property type="protein sequence ID" value="KAH7279139.1"/>
    <property type="molecule type" value="Genomic_DNA"/>
</dbReference>
<evidence type="ECO:0000256" key="4">
    <source>
        <dbReference type="ARBA" id="ARBA00022989"/>
    </source>
</evidence>
<reference evidence="8" key="1">
    <citation type="submission" date="2021-08" db="EMBL/GenBank/DDBJ databases">
        <title>WGS assembly of Ceratopteris richardii.</title>
        <authorList>
            <person name="Marchant D.B."/>
            <person name="Chen G."/>
            <person name="Jenkins J."/>
            <person name="Shu S."/>
            <person name="Leebens-Mack J."/>
            <person name="Grimwood J."/>
            <person name="Schmutz J."/>
            <person name="Soltis P."/>
            <person name="Soltis D."/>
            <person name="Chen Z.-H."/>
        </authorList>
    </citation>
    <scope>NUCLEOTIDE SEQUENCE</scope>
    <source>
        <strain evidence="8">Whitten #5841</strain>
        <tissue evidence="8">Leaf</tissue>
    </source>
</reference>
<evidence type="ECO:0000256" key="5">
    <source>
        <dbReference type="ARBA" id="ARBA00023136"/>
    </source>
</evidence>
<protein>
    <recommendedName>
        <fullName evidence="6">Reticulon-like protein</fullName>
    </recommendedName>
</protein>
<organism evidence="8 9">
    <name type="scientific">Ceratopteris richardii</name>
    <name type="common">Triangle waterfern</name>
    <dbReference type="NCBI Taxonomy" id="49495"/>
    <lineage>
        <taxon>Eukaryota</taxon>
        <taxon>Viridiplantae</taxon>
        <taxon>Streptophyta</taxon>
        <taxon>Embryophyta</taxon>
        <taxon>Tracheophyta</taxon>
        <taxon>Polypodiopsida</taxon>
        <taxon>Polypodiidae</taxon>
        <taxon>Polypodiales</taxon>
        <taxon>Pteridineae</taxon>
        <taxon>Pteridaceae</taxon>
        <taxon>Parkerioideae</taxon>
        <taxon>Ceratopteris</taxon>
    </lineage>
</organism>
<evidence type="ECO:0000256" key="3">
    <source>
        <dbReference type="ARBA" id="ARBA00022824"/>
    </source>
</evidence>
<dbReference type="InterPro" id="IPR003388">
    <property type="entry name" value="Reticulon"/>
</dbReference>
<dbReference type="GO" id="GO:0009617">
    <property type="term" value="P:response to bacterium"/>
    <property type="evidence" value="ECO:0007669"/>
    <property type="project" value="InterPro"/>
</dbReference>
<evidence type="ECO:0000313" key="8">
    <source>
        <dbReference type="EMBL" id="KAH7279139.1"/>
    </source>
</evidence>
<dbReference type="GO" id="GO:0005789">
    <property type="term" value="C:endoplasmic reticulum membrane"/>
    <property type="evidence" value="ECO:0007669"/>
    <property type="project" value="UniProtKB-SubCell"/>
</dbReference>
<dbReference type="PANTHER" id="PTHR10994">
    <property type="entry name" value="RETICULON"/>
    <property type="match status" value="1"/>
</dbReference>
<evidence type="ECO:0000259" key="7">
    <source>
        <dbReference type="PROSITE" id="PS50845"/>
    </source>
</evidence>
<evidence type="ECO:0000313" key="9">
    <source>
        <dbReference type="Proteomes" id="UP000825935"/>
    </source>
</evidence>
<comment type="subcellular location">
    <subcellularLocation>
        <location evidence="1 6">Endoplasmic reticulum membrane</location>
        <topology evidence="1 6">Multi-pass membrane protein</topology>
    </subcellularLocation>
</comment>
<keyword evidence="2 6" id="KW-0812">Transmembrane</keyword>
<evidence type="ECO:0000256" key="1">
    <source>
        <dbReference type="ARBA" id="ARBA00004477"/>
    </source>
</evidence>
<evidence type="ECO:0000256" key="6">
    <source>
        <dbReference type="RuleBase" id="RU363132"/>
    </source>
</evidence>
<dbReference type="AlphaFoldDB" id="A0A8T2Q603"/>
<proteinExistence type="predicted"/>
<dbReference type="PANTHER" id="PTHR10994:SF193">
    <property type="entry name" value="RETICULON-LIKE PROTEIN"/>
    <property type="match status" value="1"/>
</dbReference>
<keyword evidence="5 6" id="KW-0472">Membrane</keyword>
<keyword evidence="9" id="KW-1185">Reference proteome</keyword>
<evidence type="ECO:0000256" key="2">
    <source>
        <dbReference type="ARBA" id="ARBA00022692"/>
    </source>
</evidence>
<dbReference type="PROSITE" id="PS50845">
    <property type="entry name" value="RETICULON"/>
    <property type="match status" value="1"/>
</dbReference>
<accession>A0A8T2Q603</accession>
<keyword evidence="3 6" id="KW-0256">Endoplasmic reticulum</keyword>
<feature type="transmembrane region" description="Helical" evidence="6">
    <location>
        <begin position="186"/>
        <end position="204"/>
    </location>
</feature>